<keyword evidence="5" id="KW-1185">Reference proteome</keyword>
<gene>
    <name evidence="4" type="ORF">VitviT2T_014653</name>
</gene>
<feature type="transmembrane region" description="Helical" evidence="2">
    <location>
        <begin position="494"/>
        <end position="516"/>
    </location>
</feature>
<evidence type="ECO:0000313" key="4">
    <source>
        <dbReference type="EMBL" id="WJZ95917.1"/>
    </source>
</evidence>
<evidence type="ECO:0000313" key="5">
    <source>
        <dbReference type="Proteomes" id="UP001227230"/>
    </source>
</evidence>
<dbReference type="InterPro" id="IPR036770">
    <property type="entry name" value="Ankyrin_rpt-contain_sf"/>
</dbReference>
<feature type="transmembrane region" description="Helical" evidence="2">
    <location>
        <begin position="528"/>
        <end position="549"/>
    </location>
</feature>
<name>A0ABY9CMS8_VITVI</name>
<dbReference type="SUPFAM" id="SSF48403">
    <property type="entry name" value="Ankyrin repeat"/>
    <property type="match status" value="1"/>
</dbReference>
<keyword evidence="2" id="KW-1133">Transmembrane helix</keyword>
<feature type="transmembrane region" description="Helical" evidence="2">
    <location>
        <begin position="411"/>
        <end position="429"/>
    </location>
</feature>
<protein>
    <recommendedName>
        <fullName evidence="3">PGG domain-containing protein</fullName>
    </recommendedName>
</protein>
<dbReference type="InterPro" id="IPR026961">
    <property type="entry name" value="PGG_dom"/>
</dbReference>
<sequence>MADEGTKEELHRDLYKALMNGDEKEVIQPCKNIPEGPCTQLAHQNDAGNTILHEAATASRTLPAARETLKKASQLLRMQNDYGETPLFQAAQYGKKMMFKFLADVVDKECLNEEDRKVFFQRKDEATILRILSLLSTFAIKSCWSLPALEAVRKEQARYESAVKLAKLLIQRDTSSKATKARQNRSKPKTHTYSPSTPSSDEKGRRNASISLLSPGHEEKEGLTGRSQESSKSPFNESRGEGEVDGSPENDMTPIMRTGEIPLFLATWSGIQEIVKEIFAVHPQAFEHINCKGKNILHFAIKHRQIKIFNLVVNNEFIARNLVRKLDDEGNSILHMVGKKRADYVPEKIQSPALQLQKELILFERVKEVSADYFTKHLNEQKHTPEELFAETNTKLRKSATDWLKRTSENCTVVAVLIATVAFAAAYTIPGGPNQNTGFPLLLYQPFFMIFTLSDSLTLTFALTSVVTFLSILTSSFRFRDFKNSLIQKLMLGFTFLILSVSMMMVAFAATIVLMIHNKERWTKIVLYSVAFLPVTVFVISYSPLYLSLLEACKYPLKLIVKACPRCNYVRLKPLITGIPELDEKIWIISLAATDSCTSNSYQAYVRQELPNSTTHNQLVHFRKDPFIAGA</sequence>
<dbReference type="PANTHER" id="PTHR24177:SF314">
    <property type="entry name" value="PROTEIN ACCELERATED CELL DEATH 6-LIKE ISOFORM X1"/>
    <property type="match status" value="1"/>
</dbReference>
<dbReference type="Proteomes" id="UP001227230">
    <property type="component" value="Chromosome 10"/>
</dbReference>
<keyword evidence="2" id="KW-0812">Transmembrane</keyword>
<organism evidence="4 5">
    <name type="scientific">Vitis vinifera</name>
    <name type="common">Grape</name>
    <dbReference type="NCBI Taxonomy" id="29760"/>
    <lineage>
        <taxon>Eukaryota</taxon>
        <taxon>Viridiplantae</taxon>
        <taxon>Streptophyta</taxon>
        <taxon>Embryophyta</taxon>
        <taxon>Tracheophyta</taxon>
        <taxon>Spermatophyta</taxon>
        <taxon>Magnoliopsida</taxon>
        <taxon>eudicotyledons</taxon>
        <taxon>Gunneridae</taxon>
        <taxon>Pentapetalae</taxon>
        <taxon>rosids</taxon>
        <taxon>Vitales</taxon>
        <taxon>Vitaceae</taxon>
        <taxon>Viteae</taxon>
        <taxon>Vitis</taxon>
    </lineage>
</organism>
<evidence type="ECO:0000256" key="1">
    <source>
        <dbReference type="SAM" id="MobiDB-lite"/>
    </source>
</evidence>
<dbReference type="Pfam" id="PF13962">
    <property type="entry name" value="PGG"/>
    <property type="match status" value="1"/>
</dbReference>
<accession>A0ABY9CMS8</accession>
<dbReference type="EMBL" id="CP126657">
    <property type="protein sequence ID" value="WJZ95917.1"/>
    <property type="molecule type" value="Genomic_DNA"/>
</dbReference>
<dbReference type="PANTHER" id="PTHR24177">
    <property type="entry name" value="CASKIN"/>
    <property type="match status" value="1"/>
</dbReference>
<evidence type="ECO:0000256" key="2">
    <source>
        <dbReference type="SAM" id="Phobius"/>
    </source>
</evidence>
<dbReference type="Gene3D" id="1.25.40.20">
    <property type="entry name" value="Ankyrin repeat-containing domain"/>
    <property type="match status" value="2"/>
</dbReference>
<feature type="compositionally biased region" description="Polar residues" evidence="1">
    <location>
        <begin position="225"/>
        <end position="236"/>
    </location>
</feature>
<proteinExistence type="predicted"/>
<feature type="transmembrane region" description="Helical" evidence="2">
    <location>
        <begin position="449"/>
        <end position="473"/>
    </location>
</feature>
<feature type="region of interest" description="Disordered" evidence="1">
    <location>
        <begin position="174"/>
        <end position="255"/>
    </location>
</feature>
<feature type="compositionally biased region" description="Basic residues" evidence="1">
    <location>
        <begin position="179"/>
        <end position="190"/>
    </location>
</feature>
<reference evidence="4 5" key="1">
    <citation type="journal article" date="2023" name="Hortic Res">
        <title>The complete reference genome for grapevine (Vitis vinifera L.) genetics and breeding.</title>
        <authorList>
            <person name="Shi X."/>
            <person name="Cao S."/>
            <person name="Wang X."/>
            <person name="Huang S."/>
            <person name="Wang Y."/>
            <person name="Liu Z."/>
            <person name="Liu W."/>
            <person name="Leng X."/>
            <person name="Peng Y."/>
            <person name="Wang N."/>
            <person name="Wang Y."/>
            <person name="Ma Z."/>
            <person name="Xu X."/>
            <person name="Zhang F."/>
            <person name="Xue H."/>
            <person name="Zhong H."/>
            <person name="Wang Y."/>
            <person name="Zhang K."/>
            <person name="Velt A."/>
            <person name="Avia K."/>
            <person name="Holtgrawe D."/>
            <person name="Grimplet J."/>
            <person name="Matus J.T."/>
            <person name="Ware D."/>
            <person name="Wu X."/>
            <person name="Wang H."/>
            <person name="Liu C."/>
            <person name="Fang Y."/>
            <person name="Rustenholz C."/>
            <person name="Cheng Z."/>
            <person name="Xiao H."/>
            <person name="Zhou Y."/>
        </authorList>
    </citation>
    <scope>NUCLEOTIDE SEQUENCE [LARGE SCALE GENOMIC DNA]</scope>
    <source>
        <strain evidence="5">cv. Pinot noir / PN40024</strain>
        <tissue evidence="4">Leaf</tissue>
    </source>
</reference>
<keyword evidence="2" id="KW-0472">Membrane</keyword>
<evidence type="ECO:0000259" key="3">
    <source>
        <dbReference type="Pfam" id="PF13962"/>
    </source>
</evidence>
<feature type="domain" description="PGG" evidence="3">
    <location>
        <begin position="402"/>
        <end position="514"/>
    </location>
</feature>